<protein>
    <recommendedName>
        <fullName evidence="8">Peptidase S8/S53 domain-containing protein</fullName>
    </recommendedName>
</protein>
<evidence type="ECO:0000256" key="6">
    <source>
        <dbReference type="RuleBase" id="RU003355"/>
    </source>
</evidence>
<dbReference type="SUPFAM" id="SSF52743">
    <property type="entry name" value="Subtilisin-like"/>
    <property type="match status" value="1"/>
</dbReference>
<gene>
    <name evidence="9" type="ORF">GCM10009606_04850</name>
</gene>
<dbReference type="InterPro" id="IPR036852">
    <property type="entry name" value="Peptidase_S8/S53_dom_sf"/>
</dbReference>
<dbReference type="Gene3D" id="3.40.50.200">
    <property type="entry name" value="Peptidase S8/S53 domain"/>
    <property type="match status" value="1"/>
</dbReference>
<reference evidence="9 10" key="1">
    <citation type="journal article" date="2019" name="Int. J. Syst. Evol. Microbiol.">
        <title>The Global Catalogue of Microorganisms (GCM) 10K type strain sequencing project: providing services to taxonomists for standard genome sequencing and annotation.</title>
        <authorList>
            <consortium name="The Broad Institute Genomics Platform"/>
            <consortium name="The Broad Institute Genome Sequencing Center for Infectious Disease"/>
            <person name="Wu L."/>
            <person name="Ma J."/>
        </authorList>
    </citation>
    <scope>NUCLEOTIDE SEQUENCE [LARGE SCALE GENOMIC DNA]</scope>
    <source>
        <strain evidence="9 10">JCM 11813</strain>
    </source>
</reference>
<keyword evidence="7" id="KW-0732">Signal</keyword>
<dbReference type="EMBL" id="BAAAJE010000002">
    <property type="protein sequence ID" value="GAA1128269.1"/>
    <property type="molecule type" value="Genomic_DNA"/>
</dbReference>
<dbReference type="InterPro" id="IPR050131">
    <property type="entry name" value="Peptidase_S8_subtilisin-like"/>
</dbReference>
<organism evidence="9 10">
    <name type="scientific">Nocardioides aquiterrae</name>
    <dbReference type="NCBI Taxonomy" id="203799"/>
    <lineage>
        <taxon>Bacteria</taxon>
        <taxon>Bacillati</taxon>
        <taxon>Actinomycetota</taxon>
        <taxon>Actinomycetes</taxon>
        <taxon>Propionibacteriales</taxon>
        <taxon>Nocardioidaceae</taxon>
        <taxon>Nocardioides</taxon>
    </lineage>
</organism>
<sequence>MPSSRTRLLALTSALVVALSLSAVTRAEATPEAPAAPAGVHAGLDRLLTEGTPDQRAIVRFDAVPTAAQVAALSALGLTVQPMRHLPLALVQGPVAAMTEVVARGIGLDVYPDERIQLLDTESSNAMSSSPAAAKALRAKGLTGKGVTVGVVDSGCDATHADLADRVVHNVKLYSPEYVNQGTQPTLVAPVDQGPVSNTDLGSGHGTHVAGIIAADSKSVDDGSRYGVAPDAELACFSIGEVLFTTAVVTAYDYILDQPDLLGIDVINNSWGNSYRQFDPNDPVAVATKAVADRGVTVVFAAGNSGSGDVPMSLNPFSQSPWVISVAAGTIDRHRGDFSSNGLVNDNSRPTAIGAEDHTSYAGDRIGLVHPDVTAPGVDISSTCDTAGTLVGPCPPNENTSASGTSMASPHIAGAAAVLLQAQPRLTPDQVRLALQATATPVKASAGKGSLPFWQVGYGFVNLDRAVDLVTGRGWAGDLAAAAAKADRRVRNADGVKVLRSDFFVHDAPPATAGGSDAVSYDLRVGGATRSVAVSLAFPSGGSVGASLTSYTVTVLDPTGATVATSTSDPAAGSGTALATFPVRKAGTYTFEVAGDYAASDPDTIDSDSALGRFVILHVAQLKKG</sequence>
<feature type="chain" id="PRO_5047237931" description="Peptidase S8/S53 domain-containing protein" evidence="7">
    <location>
        <begin position="30"/>
        <end position="625"/>
    </location>
</feature>
<dbReference type="PRINTS" id="PR00723">
    <property type="entry name" value="SUBTILISIN"/>
</dbReference>
<keyword evidence="4 5" id="KW-0720">Serine protease</keyword>
<keyword evidence="10" id="KW-1185">Reference proteome</keyword>
<feature type="signal peptide" evidence="7">
    <location>
        <begin position="1"/>
        <end position="29"/>
    </location>
</feature>
<evidence type="ECO:0000256" key="4">
    <source>
        <dbReference type="ARBA" id="ARBA00022825"/>
    </source>
</evidence>
<dbReference type="InterPro" id="IPR023828">
    <property type="entry name" value="Peptidase_S8_Ser-AS"/>
</dbReference>
<feature type="active site" description="Charge relay system" evidence="5">
    <location>
        <position position="153"/>
    </location>
</feature>
<dbReference type="Proteomes" id="UP001499979">
    <property type="component" value="Unassembled WGS sequence"/>
</dbReference>
<proteinExistence type="inferred from homology"/>
<dbReference type="PROSITE" id="PS00137">
    <property type="entry name" value="SUBTILASE_HIS"/>
    <property type="match status" value="1"/>
</dbReference>
<dbReference type="PROSITE" id="PS00136">
    <property type="entry name" value="SUBTILASE_ASP"/>
    <property type="match status" value="1"/>
</dbReference>
<dbReference type="PANTHER" id="PTHR43806">
    <property type="entry name" value="PEPTIDASE S8"/>
    <property type="match status" value="1"/>
</dbReference>
<name>A0ABN1UAE3_9ACTN</name>
<feature type="active site" description="Charge relay system" evidence="5">
    <location>
        <position position="406"/>
    </location>
</feature>
<evidence type="ECO:0000313" key="10">
    <source>
        <dbReference type="Proteomes" id="UP001499979"/>
    </source>
</evidence>
<dbReference type="PANTHER" id="PTHR43806:SF11">
    <property type="entry name" value="CEREVISIN-RELATED"/>
    <property type="match status" value="1"/>
</dbReference>
<comment type="caution">
    <text evidence="9">The sequence shown here is derived from an EMBL/GenBank/DDBJ whole genome shotgun (WGS) entry which is preliminary data.</text>
</comment>
<dbReference type="InterPro" id="IPR022398">
    <property type="entry name" value="Peptidase_S8_His-AS"/>
</dbReference>
<keyword evidence="3 5" id="KW-0378">Hydrolase</keyword>
<evidence type="ECO:0000256" key="1">
    <source>
        <dbReference type="ARBA" id="ARBA00011073"/>
    </source>
</evidence>
<dbReference type="PROSITE" id="PS00138">
    <property type="entry name" value="SUBTILASE_SER"/>
    <property type="match status" value="1"/>
</dbReference>
<dbReference type="InterPro" id="IPR023827">
    <property type="entry name" value="Peptidase_S8_Asp-AS"/>
</dbReference>
<feature type="domain" description="Peptidase S8/S53" evidence="8">
    <location>
        <begin position="144"/>
        <end position="442"/>
    </location>
</feature>
<evidence type="ECO:0000256" key="2">
    <source>
        <dbReference type="ARBA" id="ARBA00022670"/>
    </source>
</evidence>
<dbReference type="PROSITE" id="PS51892">
    <property type="entry name" value="SUBTILASE"/>
    <property type="match status" value="1"/>
</dbReference>
<comment type="similarity">
    <text evidence="1 5 6">Belongs to the peptidase S8 family.</text>
</comment>
<dbReference type="PROSITE" id="PS51318">
    <property type="entry name" value="TAT"/>
    <property type="match status" value="1"/>
</dbReference>
<evidence type="ECO:0000313" key="9">
    <source>
        <dbReference type="EMBL" id="GAA1128269.1"/>
    </source>
</evidence>
<accession>A0ABN1UAE3</accession>
<keyword evidence="2 5" id="KW-0645">Protease</keyword>
<dbReference type="RefSeq" id="WP_343905331.1">
    <property type="nucleotide sequence ID" value="NZ_BAAAJE010000002.1"/>
</dbReference>
<evidence type="ECO:0000256" key="5">
    <source>
        <dbReference type="PROSITE-ProRule" id="PRU01240"/>
    </source>
</evidence>
<evidence type="ECO:0000256" key="3">
    <source>
        <dbReference type="ARBA" id="ARBA00022801"/>
    </source>
</evidence>
<evidence type="ECO:0000259" key="8">
    <source>
        <dbReference type="Pfam" id="PF00082"/>
    </source>
</evidence>
<dbReference type="Pfam" id="PF00082">
    <property type="entry name" value="Peptidase_S8"/>
    <property type="match status" value="1"/>
</dbReference>
<dbReference type="InterPro" id="IPR000209">
    <property type="entry name" value="Peptidase_S8/S53_dom"/>
</dbReference>
<feature type="active site" description="Charge relay system" evidence="5">
    <location>
        <position position="205"/>
    </location>
</feature>
<evidence type="ECO:0000256" key="7">
    <source>
        <dbReference type="SAM" id="SignalP"/>
    </source>
</evidence>
<dbReference type="InterPro" id="IPR006311">
    <property type="entry name" value="TAT_signal"/>
</dbReference>
<dbReference type="InterPro" id="IPR015500">
    <property type="entry name" value="Peptidase_S8_subtilisin-rel"/>
</dbReference>